<evidence type="ECO:0000313" key="2">
    <source>
        <dbReference type="EMBL" id="KAJ7695797.1"/>
    </source>
</evidence>
<dbReference type="EMBL" id="JARKIE010000037">
    <property type="protein sequence ID" value="KAJ7695797.1"/>
    <property type="molecule type" value="Genomic_DNA"/>
</dbReference>
<keyword evidence="3" id="KW-1185">Reference proteome</keyword>
<dbReference type="Proteomes" id="UP001221757">
    <property type="component" value="Unassembled WGS sequence"/>
</dbReference>
<comment type="caution">
    <text evidence="2">The sequence shown here is derived from an EMBL/GenBank/DDBJ whole genome shotgun (WGS) entry which is preliminary data.</text>
</comment>
<sequence length="87" mass="9239">MLIRAIWNFNLAASATAPSGSRRGSSRVTTSPTPCVLRAFLLTRWPLLAFANTPALPAIRPGGRPSSDRSEPGKLSAASDDHCGPYM</sequence>
<evidence type="ECO:0000256" key="1">
    <source>
        <dbReference type="SAM" id="MobiDB-lite"/>
    </source>
</evidence>
<accession>A0AAD7DN75</accession>
<gene>
    <name evidence="2" type="ORF">B0H17DRAFT_1055599</name>
</gene>
<proteinExistence type="predicted"/>
<dbReference type="AlphaFoldDB" id="A0AAD7DN75"/>
<organism evidence="2 3">
    <name type="scientific">Mycena rosella</name>
    <name type="common">Pink bonnet</name>
    <name type="synonym">Agaricus rosellus</name>
    <dbReference type="NCBI Taxonomy" id="1033263"/>
    <lineage>
        <taxon>Eukaryota</taxon>
        <taxon>Fungi</taxon>
        <taxon>Dikarya</taxon>
        <taxon>Basidiomycota</taxon>
        <taxon>Agaricomycotina</taxon>
        <taxon>Agaricomycetes</taxon>
        <taxon>Agaricomycetidae</taxon>
        <taxon>Agaricales</taxon>
        <taxon>Marasmiineae</taxon>
        <taxon>Mycenaceae</taxon>
        <taxon>Mycena</taxon>
    </lineage>
</organism>
<protein>
    <submittedName>
        <fullName evidence="2">Uncharacterized protein</fullName>
    </submittedName>
</protein>
<feature type="region of interest" description="Disordered" evidence="1">
    <location>
        <begin position="55"/>
        <end position="87"/>
    </location>
</feature>
<reference evidence="2" key="1">
    <citation type="submission" date="2023-03" db="EMBL/GenBank/DDBJ databases">
        <title>Massive genome expansion in bonnet fungi (Mycena s.s.) driven by repeated elements and novel gene families across ecological guilds.</title>
        <authorList>
            <consortium name="Lawrence Berkeley National Laboratory"/>
            <person name="Harder C.B."/>
            <person name="Miyauchi S."/>
            <person name="Viragh M."/>
            <person name="Kuo A."/>
            <person name="Thoen E."/>
            <person name="Andreopoulos B."/>
            <person name="Lu D."/>
            <person name="Skrede I."/>
            <person name="Drula E."/>
            <person name="Henrissat B."/>
            <person name="Morin E."/>
            <person name="Kohler A."/>
            <person name="Barry K."/>
            <person name="LaButti K."/>
            <person name="Morin E."/>
            <person name="Salamov A."/>
            <person name="Lipzen A."/>
            <person name="Mereny Z."/>
            <person name="Hegedus B."/>
            <person name="Baldrian P."/>
            <person name="Stursova M."/>
            <person name="Weitz H."/>
            <person name="Taylor A."/>
            <person name="Grigoriev I.V."/>
            <person name="Nagy L.G."/>
            <person name="Martin F."/>
            <person name="Kauserud H."/>
        </authorList>
    </citation>
    <scope>NUCLEOTIDE SEQUENCE</scope>
    <source>
        <strain evidence="2">CBHHK067</strain>
    </source>
</reference>
<evidence type="ECO:0000313" key="3">
    <source>
        <dbReference type="Proteomes" id="UP001221757"/>
    </source>
</evidence>
<name>A0AAD7DN75_MYCRO</name>